<keyword evidence="7" id="KW-1185">Reference proteome</keyword>
<dbReference type="PROSITE" id="PS01209">
    <property type="entry name" value="LDLRA_1"/>
    <property type="match status" value="1"/>
</dbReference>
<feature type="region of interest" description="Disordered" evidence="3">
    <location>
        <begin position="223"/>
        <end position="313"/>
    </location>
</feature>
<feature type="compositionally biased region" description="Low complexity" evidence="3">
    <location>
        <begin position="223"/>
        <end position="233"/>
    </location>
</feature>
<dbReference type="SMART" id="SM00192">
    <property type="entry name" value="LDLa"/>
    <property type="match status" value="1"/>
</dbReference>
<dbReference type="Gene3D" id="4.10.400.10">
    <property type="entry name" value="Low-density Lipoprotein Receptor"/>
    <property type="match status" value="1"/>
</dbReference>
<dbReference type="Pfam" id="PF00057">
    <property type="entry name" value="Ldl_recept_a"/>
    <property type="match status" value="1"/>
</dbReference>
<evidence type="ECO:0000313" key="6">
    <source>
        <dbReference type="EMBL" id="WAQ94844.1"/>
    </source>
</evidence>
<feature type="region of interest" description="Disordered" evidence="3">
    <location>
        <begin position="180"/>
        <end position="201"/>
    </location>
</feature>
<evidence type="ECO:0000256" key="4">
    <source>
        <dbReference type="SAM" id="SignalP"/>
    </source>
</evidence>
<dbReference type="CDD" id="cd00112">
    <property type="entry name" value="LDLa"/>
    <property type="match status" value="1"/>
</dbReference>
<reference evidence="6" key="1">
    <citation type="submission" date="2022-11" db="EMBL/GenBank/DDBJ databases">
        <title>Centuries of genome instability and evolution in soft-shell clam transmissible cancer (bioRxiv).</title>
        <authorList>
            <person name="Hart S.F.M."/>
            <person name="Yonemitsu M.A."/>
            <person name="Giersch R.M."/>
            <person name="Beal B.F."/>
            <person name="Arriagada G."/>
            <person name="Davis B.W."/>
            <person name="Ostrander E.A."/>
            <person name="Goff S.P."/>
            <person name="Metzger M.J."/>
        </authorList>
    </citation>
    <scope>NUCLEOTIDE SEQUENCE</scope>
    <source>
        <strain evidence="6">MELC-2E11</strain>
        <tissue evidence="6">Siphon/mantle</tissue>
    </source>
</reference>
<dbReference type="Proteomes" id="UP001164746">
    <property type="component" value="Chromosome 1"/>
</dbReference>
<evidence type="ECO:0000256" key="3">
    <source>
        <dbReference type="SAM" id="MobiDB-lite"/>
    </source>
</evidence>
<dbReference type="SUPFAM" id="SSF57424">
    <property type="entry name" value="LDL receptor-like module"/>
    <property type="match status" value="1"/>
</dbReference>
<evidence type="ECO:0000256" key="2">
    <source>
        <dbReference type="PROSITE-ProRule" id="PRU00124"/>
    </source>
</evidence>
<accession>A0ABY7DB05</accession>
<feature type="chain" id="PRO_5045034235" evidence="4">
    <location>
        <begin position="26"/>
        <end position="313"/>
    </location>
</feature>
<feature type="disulfide bond" evidence="2">
    <location>
        <begin position="172"/>
        <end position="187"/>
    </location>
</feature>
<gene>
    <name evidence="5" type="ORF">MAR_007222</name>
    <name evidence="6" type="ORF">MAR_007315</name>
</gene>
<feature type="compositionally biased region" description="Polar residues" evidence="3">
    <location>
        <begin position="187"/>
        <end position="196"/>
    </location>
</feature>
<feature type="signal peptide" evidence="4">
    <location>
        <begin position="1"/>
        <end position="25"/>
    </location>
</feature>
<dbReference type="InterPro" id="IPR002172">
    <property type="entry name" value="LDrepeatLR_classA_rpt"/>
</dbReference>
<feature type="non-terminal residue" evidence="6">
    <location>
        <position position="313"/>
    </location>
</feature>
<keyword evidence="1 2" id="KW-1015">Disulfide bond</keyword>
<feature type="compositionally biased region" description="Polar residues" evidence="3">
    <location>
        <begin position="265"/>
        <end position="276"/>
    </location>
</feature>
<evidence type="ECO:0000256" key="1">
    <source>
        <dbReference type="ARBA" id="ARBA00023157"/>
    </source>
</evidence>
<dbReference type="EMBL" id="CP111012">
    <property type="protein sequence ID" value="WAQ94844.1"/>
    <property type="molecule type" value="Genomic_DNA"/>
</dbReference>
<sequence length="313" mass="34801">MMKFVMEKLAHIFLLFLSFVDNGYCGCPGNNNPTKVIKMCTAGTLKGPEVYIDTSEARRTVNIRSTVCHCTATFKDVSFYSLYMAGPPGTCGSLFKFENPSDHSSKSSQEECSFEMHRTIKVGTEMIVNITLDKLHQPFEADFCARMKPDLCGAEEFQCKHDGACINKDFRCDQQPDCSDESDETDCYNTGFQNGQNDKEQMQDTGPLIEVECFESQHFSTTTTTTSTTTTRTNKTHTKTKPTTTTKPTTPTTKATTTPPLTSTNDIRTAEQTNEIKPTRKVMNEITENRSNKDVSTGSKPTVTPKSSLLTNP</sequence>
<dbReference type="InterPro" id="IPR036055">
    <property type="entry name" value="LDL_receptor-like_sf"/>
</dbReference>
<dbReference type="PROSITE" id="PS50068">
    <property type="entry name" value="LDLRA_2"/>
    <property type="match status" value="1"/>
</dbReference>
<feature type="compositionally biased region" description="Low complexity" evidence="3">
    <location>
        <begin position="241"/>
        <end position="264"/>
    </location>
</feature>
<proteinExistence type="predicted"/>
<name>A0ABY7DB05_MYAAR</name>
<dbReference type="EMBL" id="CP111012">
    <property type="protein sequence ID" value="WAQ94751.1"/>
    <property type="molecule type" value="Genomic_DNA"/>
</dbReference>
<evidence type="ECO:0000313" key="5">
    <source>
        <dbReference type="EMBL" id="WAQ94751.1"/>
    </source>
</evidence>
<comment type="caution">
    <text evidence="2">Lacks conserved residue(s) required for the propagation of feature annotation.</text>
</comment>
<protein>
    <submittedName>
        <fullName evidence="6">Uncharacterized protein</fullName>
    </submittedName>
</protein>
<dbReference type="InterPro" id="IPR023415">
    <property type="entry name" value="LDLR_class-A_CS"/>
</dbReference>
<organism evidence="6 7">
    <name type="scientific">Mya arenaria</name>
    <name type="common">Soft-shell clam</name>
    <dbReference type="NCBI Taxonomy" id="6604"/>
    <lineage>
        <taxon>Eukaryota</taxon>
        <taxon>Metazoa</taxon>
        <taxon>Spiralia</taxon>
        <taxon>Lophotrochozoa</taxon>
        <taxon>Mollusca</taxon>
        <taxon>Bivalvia</taxon>
        <taxon>Autobranchia</taxon>
        <taxon>Heteroconchia</taxon>
        <taxon>Euheterodonta</taxon>
        <taxon>Imparidentia</taxon>
        <taxon>Neoheterodontei</taxon>
        <taxon>Myida</taxon>
        <taxon>Myoidea</taxon>
        <taxon>Myidae</taxon>
        <taxon>Mya</taxon>
    </lineage>
</organism>
<keyword evidence="4" id="KW-0732">Signal</keyword>
<evidence type="ECO:0000313" key="7">
    <source>
        <dbReference type="Proteomes" id="UP001164746"/>
    </source>
</evidence>
<feature type="compositionally biased region" description="Polar residues" evidence="3">
    <location>
        <begin position="294"/>
        <end position="313"/>
    </location>
</feature>